<keyword evidence="1" id="KW-0812">Transmembrane</keyword>
<evidence type="ECO:0000256" key="1">
    <source>
        <dbReference type="SAM" id="Phobius"/>
    </source>
</evidence>
<proteinExistence type="predicted"/>
<dbReference type="AlphaFoldDB" id="A0A0K2VJB9"/>
<organism evidence="2">
    <name type="scientific">Lepeophtheirus salmonis</name>
    <name type="common">Salmon louse</name>
    <name type="synonym">Caligus salmonis</name>
    <dbReference type="NCBI Taxonomy" id="72036"/>
    <lineage>
        <taxon>Eukaryota</taxon>
        <taxon>Metazoa</taxon>
        <taxon>Ecdysozoa</taxon>
        <taxon>Arthropoda</taxon>
        <taxon>Crustacea</taxon>
        <taxon>Multicrustacea</taxon>
        <taxon>Hexanauplia</taxon>
        <taxon>Copepoda</taxon>
        <taxon>Siphonostomatoida</taxon>
        <taxon>Caligidae</taxon>
        <taxon>Lepeophtheirus</taxon>
    </lineage>
</organism>
<keyword evidence="1" id="KW-1133">Transmembrane helix</keyword>
<name>A0A0K2VJB9_LEPSM</name>
<reference evidence="2" key="1">
    <citation type="submission" date="2014-05" db="EMBL/GenBank/DDBJ databases">
        <authorList>
            <person name="Chronopoulou M."/>
        </authorList>
    </citation>
    <scope>NUCLEOTIDE SEQUENCE</scope>
    <source>
        <tissue evidence="2">Whole organism</tissue>
    </source>
</reference>
<feature type="transmembrane region" description="Helical" evidence="1">
    <location>
        <begin position="15"/>
        <end position="33"/>
    </location>
</feature>
<keyword evidence="1" id="KW-0472">Membrane</keyword>
<protein>
    <submittedName>
        <fullName evidence="2">Uncharacterized protein</fullName>
    </submittedName>
</protein>
<sequence>MSDERWLAVAVKEAYSVYFYYYIIFWDILFKMIQKRLIKNMYIHPEETYKKYVHSSLFKLPLKVIRI</sequence>
<evidence type="ECO:0000313" key="2">
    <source>
        <dbReference type="EMBL" id="CDW50410.1"/>
    </source>
</evidence>
<accession>A0A0K2VJB9</accession>
<dbReference type="EMBL" id="HACA01033049">
    <property type="protein sequence ID" value="CDW50410.1"/>
    <property type="molecule type" value="Transcribed_RNA"/>
</dbReference>